<reference evidence="4 5" key="1">
    <citation type="submission" date="2018-05" db="EMBL/GenBank/DDBJ databases">
        <title>Pedobacter paludis sp. nov., isolated from wetland soil.</title>
        <authorList>
            <person name="Zhang Y."/>
            <person name="Wang G."/>
        </authorList>
    </citation>
    <scope>NUCLEOTIDE SEQUENCE [LARGE SCALE GENOMIC DNA]</scope>
    <source>
        <strain evidence="4 5">KCTC22721</strain>
    </source>
</reference>
<dbReference type="GO" id="GO:0005737">
    <property type="term" value="C:cytoplasm"/>
    <property type="evidence" value="ECO:0007669"/>
    <property type="project" value="TreeGrafter"/>
</dbReference>
<dbReference type="Pfam" id="PF13673">
    <property type="entry name" value="Acetyltransf_10"/>
    <property type="match status" value="1"/>
</dbReference>
<proteinExistence type="predicted"/>
<evidence type="ECO:0000313" key="4">
    <source>
        <dbReference type="EMBL" id="PWS29178.1"/>
    </source>
</evidence>
<dbReference type="SUPFAM" id="SSF55729">
    <property type="entry name" value="Acyl-CoA N-acyltransferases (Nat)"/>
    <property type="match status" value="1"/>
</dbReference>
<dbReference type="EMBL" id="QGNZ01000001">
    <property type="protein sequence ID" value="PWS29178.1"/>
    <property type="molecule type" value="Genomic_DNA"/>
</dbReference>
<dbReference type="OrthoDB" id="9789605at2"/>
<protein>
    <submittedName>
        <fullName evidence="4">GNAT family N-acetyltransferase</fullName>
    </submittedName>
</protein>
<evidence type="ECO:0000256" key="2">
    <source>
        <dbReference type="ARBA" id="ARBA00023315"/>
    </source>
</evidence>
<sequence length="153" mass="17651">MINMETTMSNTTYQYQLNPNLEQIDWSNVRSLFQKVAWKHRIAEEIALAFKNSTTTIFVYDDDRIIAFGRVVGDGRYYAMLADIVVDPEYQGKGLGKYLVTALNDTLVNYHFVNLSAAPGADRFYKSLGWKKQTTSYIWPQGPKQLRQHCEPE</sequence>
<evidence type="ECO:0000313" key="5">
    <source>
        <dbReference type="Proteomes" id="UP000245379"/>
    </source>
</evidence>
<dbReference type="Gene3D" id="3.40.630.30">
    <property type="match status" value="1"/>
</dbReference>
<keyword evidence="2" id="KW-0012">Acyltransferase</keyword>
<evidence type="ECO:0000256" key="1">
    <source>
        <dbReference type="ARBA" id="ARBA00022679"/>
    </source>
</evidence>
<dbReference type="InterPro" id="IPR045039">
    <property type="entry name" value="NSI-like"/>
</dbReference>
<keyword evidence="5" id="KW-1185">Reference proteome</keyword>
<dbReference type="PANTHER" id="PTHR43626:SF4">
    <property type="entry name" value="GCN5-RELATED N-ACETYLTRANSFERASE 2, CHLOROPLASTIC"/>
    <property type="match status" value="1"/>
</dbReference>
<dbReference type="PROSITE" id="PS51186">
    <property type="entry name" value="GNAT"/>
    <property type="match status" value="1"/>
</dbReference>
<keyword evidence="1 4" id="KW-0808">Transferase</keyword>
<dbReference type="InterPro" id="IPR016181">
    <property type="entry name" value="Acyl_CoA_acyltransferase"/>
</dbReference>
<evidence type="ECO:0000259" key="3">
    <source>
        <dbReference type="PROSITE" id="PS51186"/>
    </source>
</evidence>
<dbReference type="InterPro" id="IPR000182">
    <property type="entry name" value="GNAT_dom"/>
</dbReference>
<accession>A0A317EVF3</accession>
<comment type="caution">
    <text evidence="4">The sequence shown here is derived from an EMBL/GenBank/DDBJ whole genome shotgun (WGS) entry which is preliminary data.</text>
</comment>
<name>A0A317EVF3_9SPHI</name>
<dbReference type="AlphaFoldDB" id="A0A317EVF3"/>
<dbReference type="Proteomes" id="UP000245379">
    <property type="component" value="Unassembled WGS sequence"/>
</dbReference>
<gene>
    <name evidence="4" type="ORF">DHW03_04970</name>
</gene>
<feature type="domain" description="N-acetyltransferase" evidence="3">
    <location>
        <begin position="16"/>
        <end position="151"/>
    </location>
</feature>
<dbReference type="GO" id="GO:0008080">
    <property type="term" value="F:N-acetyltransferase activity"/>
    <property type="evidence" value="ECO:0007669"/>
    <property type="project" value="InterPro"/>
</dbReference>
<dbReference type="CDD" id="cd04301">
    <property type="entry name" value="NAT_SF"/>
    <property type="match status" value="1"/>
</dbReference>
<dbReference type="PANTHER" id="PTHR43626">
    <property type="entry name" value="ACYL-COA N-ACYLTRANSFERASE"/>
    <property type="match status" value="1"/>
</dbReference>
<organism evidence="4 5">
    <name type="scientific">Pedobacter yonginense</name>
    <dbReference type="NCBI Taxonomy" id="651869"/>
    <lineage>
        <taxon>Bacteria</taxon>
        <taxon>Pseudomonadati</taxon>
        <taxon>Bacteroidota</taxon>
        <taxon>Sphingobacteriia</taxon>
        <taxon>Sphingobacteriales</taxon>
        <taxon>Sphingobacteriaceae</taxon>
        <taxon>Pedobacter</taxon>
    </lineage>
</organism>